<proteinExistence type="predicted"/>
<accession>A0A6A4EFE6</accession>
<gene>
    <name evidence="2" type="ORF">PR003_g18312</name>
</gene>
<sequence>MITHRLEVIDDSSDAMKIGRVIMNELGLILNFKVLQWDDCFLRLNTVHERKTCDANEQEDHEFPDGSKEVTSSAVEPEQLLPGHLEGKLAKDYLALLIAHQMLYDGHLGRMRFDDYGVPIPGC</sequence>
<evidence type="ECO:0000256" key="1">
    <source>
        <dbReference type="SAM" id="MobiDB-lite"/>
    </source>
</evidence>
<dbReference type="Proteomes" id="UP000434957">
    <property type="component" value="Unassembled WGS sequence"/>
</dbReference>
<reference evidence="2 3" key="1">
    <citation type="submission" date="2018-08" db="EMBL/GenBank/DDBJ databases">
        <title>Genomic investigation of the strawberry pathogen Phytophthora fragariae indicates pathogenicity is determined by transcriptional variation in three key races.</title>
        <authorList>
            <person name="Adams T.M."/>
            <person name="Armitage A.D."/>
            <person name="Sobczyk M.K."/>
            <person name="Bates H.J."/>
            <person name="Dunwell J.M."/>
            <person name="Nellist C.F."/>
            <person name="Harrison R.J."/>
        </authorList>
    </citation>
    <scope>NUCLEOTIDE SEQUENCE [LARGE SCALE GENOMIC DNA]</scope>
    <source>
        <strain evidence="2 3">SCRP333</strain>
    </source>
</reference>
<dbReference type="EMBL" id="QXFT01001457">
    <property type="protein sequence ID" value="KAE9318154.1"/>
    <property type="molecule type" value="Genomic_DNA"/>
</dbReference>
<comment type="caution">
    <text evidence="2">The sequence shown here is derived from an EMBL/GenBank/DDBJ whole genome shotgun (WGS) entry which is preliminary data.</text>
</comment>
<dbReference type="AlphaFoldDB" id="A0A6A4EFE6"/>
<feature type="region of interest" description="Disordered" evidence="1">
    <location>
        <begin position="54"/>
        <end position="77"/>
    </location>
</feature>
<name>A0A6A4EFE6_9STRA</name>
<evidence type="ECO:0000313" key="3">
    <source>
        <dbReference type="Proteomes" id="UP000434957"/>
    </source>
</evidence>
<evidence type="ECO:0000313" key="2">
    <source>
        <dbReference type="EMBL" id="KAE9318154.1"/>
    </source>
</evidence>
<keyword evidence="3" id="KW-1185">Reference proteome</keyword>
<organism evidence="2 3">
    <name type="scientific">Phytophthora rubi</name>
    <dbReference type="NCBI Taxonomy" id="129364"/>
    <lineage>
        <taxon>Eukaryota</taxon>
        <taxon>Sar</taxon>
        <taxon>Stramenopiles</taxon>
        <taxon>Oomycota</taxon>
        <taxon>Peronosporomycetes</taxon>
        <taxon>Peronosporales</taxon>
        <taxon>Peronosporaceae</taxon>
        <taxon>Phytophthora</taxon>
    </lineage>
</organism>
<protein>
    <submittedName>
        <fullName evidence="2">Uncharacterized protein</fullName>
    </submittedName>
</protein>